<gene>
    <name evidence="1" type="ORF">LXD69_13015</name>
</gene>
<name>A0ABY4HJC9_9FLAO</name>
<dbReference type="RefSeq" id="WP_246915726.1">
    <property type="nucleotide sequence ID" value="NZ_CP090145.1"/>
</dbReference>
<evidence type="ECO:0000313" key="2">
    <source>
        <dbReference type="Proteomes" id="UP000830454"/>
    </source>
</evidence>
<reference evidence="1" key="1">
    <citation type="submission" date="2021-12" db="EMBL/GenBank/DDBJ databases">
        <authorList>
            <person name="Cha I.-T."/>
            <person name="Lee K.-E."/>
            <person name="Park S.-J."/>
        </authorList>
    </citation>
    <scope>NUCLEOTIDE SEQUENCE</scope>
    <source>
        <strain evidence="1">YSM-43</strain>
    </source>
</reference>
<accession>A0ABY4HJC9</accession>
<sequence length="106" mass="12644">MNKQFFSILITDYFHFDENFNIPKNIKSSYSNEILKLLKERIMKIENNDSNIIPIPRLGKNILNFDKDISDFLERNTITIEATSIWEIDEIGNVTINLSSRKWWEF</sequence>
<organism evidence="1 2">
    <name type="scientific">Flavobacterium sediminilitoris</name>
    <dbReference type="NCBI Taxonomy" id="2024526"/>
    <lineage>
        <taxon>Bacteria</taxon>
        <taxon>Pseudomonadati</taxon>
        <taxon>Bacteroidota</taxon>
        <taxon>Flavobacteriia</taxon>
        <taxon>Flavobacteriales</taxon>
        <taxon>Flavobacteriaceae</taxon>
        <taxon>Flavobacterium</taxon>
    </lineage>
</organism>
<protein>
    <submittedName>
        <fullName evidence="1">Uncharacterized protein</fullName>
    </submittedName>
</protein>
<dbReference type="EMBL" id="CP090145">
    <property type="protein sequence ID" value="UOX32955.1"/>
    <property type="molecule type" value="Genomic_DNA"/>
</dbReference>
<dbReference type="Proteomes" id="UP000830454">
    <property type="component" value="Chromosome"/>
</dbReference>
<keyword evidence="2" id="KW-1185">Reference proteome</keyword>
<reference evidence="1" key="2">
    <citation type="submission" date="2022-04" db="EMBL/GenBank/DDBJ databases">
        <title>Complete Genome Sequence of Flavobacterium sediminilitoris YSM-43, Isolated from a Tidal Sediment.</title>
        <authorList>
            <person name="Lee P.A."/>
        </authorList>
    </citation>
    <scope>NUCLEOTIDE SEQUENCE</scope>
    <source>
        <strain evidence="1">YSM-43</strain>
    </source>
</reference>
<evidence type="ECO:0000313" key="1">
    <source>
        <dbReference type="EMBL" id="UOX32955.1"/>
    </source>
</evidence>
<proteinExistence type="predicted"/>